<dbReference type="AlphaFoldDB" id="D2XT85"/>
<reference evidence="1" key="1">
    <citation type="journal article" date="2010" name="Curr. Genet.">
        <title>Comparison of mitochondrial and chloroplast genome segments from three onion (Allium cepa L.) cytoplasm types and identification of a trans-splicing intron of cox2.</title>
        <authorList>
            <person name="Kim S."/>
            <person name="Yoon M.K."/>
        </authorList>
    </citation>
    <scope>NUCLEOTIDE SEQUENCE</scope>
</reference>
<dbReference type="EMBL" id="GU253298">
    <property type="protein sequence ID" value="ADA85884.1"/>
    <property type="molecule type" value="Genomic_DNA"/>
</dbReference>
<geneLocation type="mitochondrion" evidence="1"/>
<evidence type="ECO:0000313" key="1">
    <source>
        <dbReference type="EMBL" id="ADA85884.1"/>
    </source>
</evidence>
<protein>
    <submittedName>
        <fullName evidence="1">Uncharacterized protein</fullName>
    </submittedName>
</protein>
<sequence>MHSWIDFFLIPALQFFADSFFR</sequence>
<name>D2XT85_ALLCE</name>
<dbReference type="EMBL" id="GU253299">
    <property type="protein sequence ID" value="ADA85886.1"/>
    <property type="molecule type" value="Genomic_DNA"/>
</dbReference>
<keyword evidence="1" id="KW-0496">Mitochondrion</keyword>
<accession>D2XT85</accession>
<organism evidence="1">
    <name type="scientific">Allium cepa</name>
    <name type="common">Onion</name>
    <dbReference type="NCBI Taxonomy" id="4679"/>
    <lineage>
        <taxon>Eukaryota</taxon>
        <taxon>Viridiplantae</taxon>
        <taxon>Streptophyta</taxon>
        <taxon>Embryophyta</taxon>
        <taxon>Tracheophyta</taxon>
        <taxon>Spermatophyta</taxon>
        <taxon>Magnoliopsida</taxon>
        <taxon>Liliopsida</taxon>
        <taxon>Asparagales</taxon>
        <taxon>Amaryllidaceae</taxon>
        <taxon>Allioideae</taxon>
        <taxon>Allieae</taxon>
        <taxon>Allium</taxon>
    </lineage>
</organism>
<proteinExistence type="predicted"/>